<keyword evidence="3" id="KW-1185">Reference proteome</keyword>
<reference evidence="2 3" key="1">
    <citation type="submission" date="2016-05" db="EMBL/GenBank/DDBJ databases">
        <title>Single-cell genome of chain-forming Candidatus Thiomargarita nelsonii and comparison to other large sulfur-oxidizing bacteria.</title>
        <authorList>
            <person name="Winkel M."/>
            <person name="Salman V."/>
            <person name="Woyke T."/>
            <person name="Schulz-Vogt H."/>
            <person name="Richter M."/>
            <person name="Flood B."/>
            <person name="Bailey J."/>
            <person name="Amann R."/>
            <person name="Mussmann M."/>
        </authorList>
    </citation>
    <scope>NUCLEOTIDE SEQUENCE [LARGE SCALE GENOMIC DNA]</scope>
    <source>
        <strain evidence="2 3">THI036</strain>
    </source>
</reference>
<dbReference type="InterPro" id="IPR043147">
    <property type="entry name" value="Penicillin_amidase_A-knob"/>
</dbReference>
<comment type="subunit">
    <text evidence="1">Heterodimer of an alpha subunit and a beta subunit processed from the same precursor.</text>
</comment>
<name>A0A176S4E7_9GAMM</name>
<dbReference type="InterPro" id="IPR029055">
    <property type="entry name" value="Ntn_hydrolases_N"/>
</dbReference>
<comment type="caution">
    <text evidence="2">The sequence shown here is derived from an EMBL/GenBank/DDBJ whole genome shotgun (WGS) entry which is preliminary data.</text>
</comment>
<dbReference type="GO" id="GO:0017000">
    <property type="term" value="P:antibiotic biosynthetic process"/>
    <property type="evidence" value="ECO:0007669"/>
    <property type="project" value="InterPro"/>
</dbReference>
<sequence>MRDGDVACEALKMTCLEYAAVVLEQSLARWDKKIPAWGELHQAKFKHPVLTKTPFAFFSDRKLPLGGDRSTVNVGWYDPNDFSLLHGASYRQVVDLADMEKSRYIHPMGQSGHLLSPQYDNLLVRWQKGDYLAMQMKDYPRAESLVLEPIVSKINLGQDFSRWSK</sequence>
<accession>A0A176S4E7</accession>
<dbReference type="SUPFAM" id="SSF56235">
    <property type="entry name" value="N-terminal nucleophile aminohydrolases (Ntn hydrolases)"/>
    <property type="match status" value="1"/>
</dbReference>
<keyword evidence="2" id="KW-0378">Hydrolase</keyword>
<dbReference type="Gene3D" id="3.60.20.10">
    <property type="entry name" value="Glutamine Phosphoribosylpyrophosphate, subunit 1, domain 1"/>
    <property type="match status" value="1"/>
</dbReference>
<gene>
    <name evidence="2" type="ORF">THIOM_001232</name>
</gene>
<dbReference type="PANTHER" id="PTHR34218:SF4">
    <property type="entry name" value="ACYL-HOMOSERINE LACTONE ACYLASE QUIP"/>
    <property type="match status" value="1"/>
</dbReference>
<evidence type="ECO:0000313" key="3">
    <source>
        <dbReference type="Proteomes" id="UP000076962"/>
    </source>
</evidence>
<dbReference type="Pfam" id="PF01804">
    <property type="entry name" value="Penicil_amidase"/>
    <property type="match status" value="1"/>
</dbReference>
<dbReference type="GO" id="GO:0016787">
    <property type="term" value="F:hydrolase activity"/>
    <property type="evidence" value="ECO:0007669"/>
    <property type="project" value="UniProtKB-KW"/>
</dbReference>
<dbReference type="InterPro" id="IPR002692">
    <property type="entry name" value="S45"/>
</dbReference>
<dbReference type="Gene3D" id="1.10.1400.10">
    <property type="match status" value="1"/>
</dbReference>
<protein>
    <submittedName>
        <fullName evidence="2">Peptidase S45 penicillin amidase</fullName>
        <ecNumber evidence="2">3.5.1.-</ecNumber>
    </submittedName>
</protein>
<proteinExistence type="predicted"/>
<dbReference type="EMBL" id="LUTY01000644">
    <property type="protein sequence ID" value="OAD22943.1"/>
    <property type="molecule type" value="Genomic_DNA"/>
</dbReference>
<organism evidence="2 3">
    <name type="scientific">Candidatus Thiomargarita nelsonii</name>
    <dbReference type="NCBI Taxonomy" id="1003181"/>
    <lineage>
        <taxon>Bacteria</taxon>
        <taxon>Pseudomonadati</taxon>
        <taxon>Pseudomonadota</taxon>
        <taxon>Gammaproteobacteria</taxon>
        <taxon>Thiotrichales</taxon>
        <taxon>Thiotrichaceae</taxon>
        <taxon>Thiomargarita</taxon>
    </lineage>
</organism>
<dbReference type="EC" id="3.5.1.-" evidence="2"/>
<dbReference type="Proteomes" id="UP000076962">
    <property type="component" value="Unassembled WGS sequence"/>
</dbReference>
<dbReference type="PANTHER" id="PTHR34218">
    <property type="entry name" value="PEPTIDASE S45 PENICILLIN AMIDASE"/>
    <property type="match status" value="1"/>
</dbReference>
<evidence type="ECO:0000313" key="2">
    <source>
        <dbReference type="EMBL" id="OAD22943.1"/>
    </source>
</evidence>
<dbReference type="AlphaFoldDB" id="A0A176S4E7"/>
<evidence type="ECO:0000256" key="1">
    <source>
        <dbReference type="ARBA" id="ARBA00038735"/>
    </source>
</evidence>